<organism evidence="1 2">
    <name type="scientific">Goodea atripinnis</name>
    <dbReference type="NCBI Taxonomy" id="208336"/>
    <lineage>
        <taxon>Eukaryota</taxon>
        <taxon>Metazoa</taxon>
        <taxon>Chordata</taxon>
        <taxon>Craniata</taxon>
        <taxon>Vertebrata</taxon>
        <taxon>Euteleostomi</taxon>
        <taxon>Actinopterygii</taxon>
        <taxon>Neopterygii</taxon>
        <taxon>Teleostei</taxon>
        <taxon>Neoteleostei</taxon>
        <taxon>Acanthomorphata</taxon>
        <taxon>Ovalentaria</taxon>
        <taxon>Atherinomorphae</taxon>
        <taxon>Cyprinodontiformes</taxon>
        <taxon>Goodeidae</taxon>
        <taxon>Goodea</taxon>
    </lineage>
</organism>
<comment type="caution">
    <text evidence="1">The sequence shown here is derived from an EMBL/GenBank/DDBJ whole genome shotgun (WGS) entry which is preliminary data.</text>
</comment>
<protein>
    <submittedName>
        <fullName evidence="1">Uncharacterized protein</fullName>
    </submittedName>
</protein>
<keyword evidence="2" id="KW-1185">Reference proteome</keyword>
<dbReference type="Proteomes" id="UP001476798">
    <property type="component" value="Unassembled WGS sequence"/>
</dbReference>
<dbReference type="EMBL" id="JAHRIO010053022">
    <property type="protein sequence ID" value="MEQ2176201.1"/>
    <property type="molecule type" value="Genomic_DNA"/>
</dbReference>
<name>A0ABV0NZ34_9TELE</name>
<proteinExistence type="predicted"/>
<sequence>MHLVTTHLSGGFSPFWCRNMNKEPRCLIANEEHTENPNLEYLSIFQRNYIKQYTQDDVCRLLQQILTLAERPDVSVAVVCMRYLHLKLLPSATRHLVNCI</sequence>
<reference evidence="1 2" key="1">
    <citation type="submission" date="2021-06" db="EMBL/GenBank/DDBJ databases">
        <authorList>
            <person name="Palmer J.M."/>
        </authorList>
    </citation>
    <scope>NUCLEOTIDE SEQUENCE [LARGE SCALE GENOMIC DNA]</scope>
    <source>
        <strain evidence="1 2">GA_2019</strain>
        <tissue evidence="1">Muscle</tissue>
    </source>
</reference>
<evidence type="ECO:0000313" key="1">
    <source>
        <dbReference type="EMBL" id="MEQ2176201.1"/>
    </source>
</evidence>
<accession>A0ABV0NZ34</accession>
<evidence type="ECO:0000313" key="2">
    <source>
        <dbReference type="Proteomes" id="UP001476798"/>
    </source>
</evidence>
<gene>
    <name evidence="1" type="ORF">GOODEAATRI_025646</name>
</gene>